<evidence type="ECO:0000256" key="1">
    <source>
        <dbReference type="SAM" id="Phobius"/>
    </source>
</evidence>
<keyword evidence="1" id="KW-1133">Transmembrane helix</keyword>
<keyword evidence="1" id="KW-0812">Transmembrane</keyword>
<evidence type="ECO:0008006" key="4">
    <source>
        <dbReference type="Google" id="ProtNLM"/>
    </source>
</evidence>
<gene>
    <name evidence="2" type="ORF">GCM10022229_14820</name>
</gene>
<feature type="transmembrane region" description="Helical" evidence="1">
    <location>
        <begin position="227"/>
        <end position="250"/>
    </location>
</feature>
<name>A0ABP7MFY0_9GAMM</name>
<proteinExistence type="predicted"/>
<evidence type="ECO:0000313" key="3">
    <source>
        <dbReference type="Proteomes" id="UP001501727"/>
    </source>
</evidence>
<evidence type="ECO:0000313" key="2">
    <source>
        <dbReference type="EMBL" id="GAA3922054.1"/>
    </source>
</evidence>
<dbReference type="InterPro" id="IPR011009">
    <property type="entry name" value="Kinase-like_dom_sf"/>
</dbReference>
<dbReference type="Proteomes" id="UP001501727">
    <property type="component" value="Unassembled WGS sequence"/>
</dbReference>
<sequence length="265" mass="29308">MSVTRRTIEGRKAWEKRYRDDGRIRRRVGLRALDSVARRLGMAALRPPPHYAGGSALAVEARRLRTLRAQGVRVPEVLSEADGALCISDMGRTLAAQLREAAGDAAATDALTRAAVSAIVAAHARGAYLGQPLPRNITWGAGGIGFLDFEEDPLEVMTLEQAQARDWVLFAFGMSRYYDRRPEALTDIISESIRSAPGEVTRHVRRVGERLRRFGLAIRWLGRSARALAHSILVIHAATTWTLLMALLLVDWISDGDLDIVDFLF</sequence>
<keyword evidence="1" id="KW-0472">Membrane</keyword>
<protein>
    <recommendedName>
        <fullName evidence="4">Serine/threonine protein phosphatase</fullName>
    </recommendedName>
</protein>
<organism evidence="2 3">
    <name type="scientific">Luteimonas lutimaris</name>
    <dbReference type="NCBI Taxonomy" id="698645"/>
    <lineage>
        <taxon>Bacteria</taxon>
        <taxon>Pseudomonadati</taxon>
        <taxon>Pseudomonadota</taxon>
        <taxon>Gammaproteobacteria</taxon>
        <taxon>Lysobacterales</taxon>
        <taxon>Lysobacteraceae</taxon>
        <taxon>Luteimonas</taxon>
    </lineage>
</organism>
<comment type="caution">
    <text evidence="2">The sequence shown here is derived from an EMBL/GenBank/DDBJ whole genome shotgun (WGS) entry which is preliminary data.</text>
</comment>
<accession>A0ABP7MFY0</accession>
<dbReference type="SUPFAM" id="SSF56112">
    <property type="entry name" value="Protein kinase-like (PK-like)"/>
    <property type="match status" value="1"/>
</dbReference>
<dbReference type="RefSeq" id="WP_344759331.1">
    <property type="nucleotide sequence ID" value="NZ_BAAAZU010000006.1"/>
</dbReference>
<keyword evidence="3" id="KW-1185">Reference proteome</keyword>
<dbReference type="EMBL" id="BAAAZU010000006">
    <property type="protein sequence ID" value="GAA3922054.1"/>
    <property type="molecule type" value="Genomic_DNA"/>
</dbReference>
<reference evidence="3" key="1">
    <citation type="journal article" date="2019" name="Int. J. Syst. Evol. Microbiol.">
        <title>The Global Catalogue of Microorganisms (GCM) 10K type strain sequencing project: providing services to taxonomists for standard genome sequencing and annotation.</title>
        <authorList>
            <consortium name="The Broad Institute Genomics Platform"/>
            <consortium name="The Broad Institute Genome Sequencing Center for Infectious Disease"/>
            <person name="Wu L."/>
            <person name="Ma J."/>
        </authorList>
    </citation>
    <scope>NUCLEOTIDE SEQUENCE [LARGE SCALE GENOMIC DNA]</scope>
    <source>
        <strain evidence="3">JCM 16916</strain>
    </source>
</reference>